<dbReference type="KEGG" id="ncu:F0U83_01140"/>
<evidence type="ECO:0000313" key="6">
    <source>
        <dbReference type="Proteomes" id="UP000324760"/>
    </source>
</evidence>
<dbReference type="Pfam" id="PF00563">
    <property type="entry name" value="EAL"/>
    <property type="match status" value="1"/>
</dbReference>
<dbReference type="SMART" id="SM00091">
    <property type="entry name" value="PAS"/>
    <property type="match status" value="2"/>
</dbReference>
<dbReference type="InterPro" id="IPR043128">
    <property type="entry name" value="Rev_trsase/Diguanyl_cyclase"/>
</dbReference>
<name>A0A5P1R708_9GAMM</name>
<evidence type="ECO:0000259" key="3">
    <source>
        <dbReference type="PROSITE" id="PS50883"/>
    </source>
</evidence>
<dbReference type="InterPro" id="IPR052155">
    <property type="entry name" value="Biofilm_reg_signaling"/>
</dbReference>
<dbReference type="InterPro" id="IPR000160">
    <property type="entry name" value="GGDEF_dom"/>
</dbReference>
<dbReference type="InterPro" id="IPR035965">
    <property type="entry name" value="PAS-like_dom_sf"/>
</dbReference>
<feature type="domain" description="PAS" evidence="1">
    <location>
        <begin position="32"/>
        <end position="84"/>
    </location>
</feature>
<dbReference type="SMART" id="SM00086">
    <property type="entry name" value="PAC"/>
    <property type="match status" value="2"/>
</dbReference>
<evidence type="ECO:0000259" key="2">
    <source>
        <dbReference type="PROSITE" id="PS50113"/>
    </source>
</evidence>
<dbReference type="SUPFAM" id="SSF55073">
    <property type="entry name" value="Nucleotide cyclase"/>
    <property type="match status" value="1"/>
</dbReference>
<organism evidence="5 6">
    <name type="scientific">Neptunomonas concharum</name>
    <dbReference type="NCBI Taxonomy" id="1031538"/>
    <lineage>
        <taxon>Bacteria</taxon>
        <taxon>Pseudomonadati</taxon>
        <taxon>Pseudomonadota</taxon>
        <taxon>Gammaproteobacteria</taxon>
        <taxon>Oceanospirillales</taxon>
        <taxon>Oceanospirillaceae</taxon>
        <taxon>Neptunomonas</taxon>
    </lineage>
</organism>
<dbReference type="SMART" id="SM00052">
    <property type="entry name" value="EAL"/>
    <property type="match status" value="1"/>
</dbReference>
<dbReference type="PANTHER" id="PTHR44757:SF2">
    <property type="entry name" value="BIOFILM ARCHITECTURE MAINTENANCE PROTEIN MBAA"/>
    <property type="match status" value="1"/>
</dbReference>
<dbReference type="PROSITE" id="PS50883">
    <property type="entry name" value="EAL"/>
    <property type="match status" value="1"/>
</dbReference>
<dbReference type="PROSITE" id="PS50112">
    <property type="entry name" value="PAS"/>
    <property type="match status" value="2"/>
</dbReference>
<dbReference type="PANTHER" id="PTHR44757">
    <property type="entry name" value="DIGUANYLATE CYCLASE DGCP"/>
    <property type="match status" value="1"/>
</dbReference>
<dbReference type="OrthoDB" id="8416215at2"/>
<dbReference type="Pfam" id="PF00990">
    <property type="entry name" value="GGDEF"/>
    <property type="match status" value="1"/>
</dbReference>
<evidence type="ECO:0000313" key="5">
    <source>
        <dbReference type="EMBL" id="QEQ95417.1"/>
    </source>
</evidence>
<dbReference type="SUPFAM" id="SSF55785">
    <property type="entry name" value="PYP-like sensor domain (PAS domain)"/>
    <property type="match status" value="2"/>
</dbReference>
<proteinExistence type="predicted"/>
<dbReference type="InterPro" id="IPR029787">
    <property type="entry name" value="Nucleotide_cyclase"/>
</dbReference>
<feature type="domain" description="EAL" evidence="3">
    <location>
        <begin position="434"/>
        <end position="688"/>
    </location>
</feature>
<sequence>MSQRNGLSETQLHIIHQVYTPFDDAHIGVACIDAQGFCLLSNPQFSAILGFHGESLAGKPLDKICPPEHYEATKARLQALFNNQLGSYKLRRDLYKKNNEIFTASVCVSAIRDEKNQVIAAIIIISDVAIDTTHELELKKLSYAVENSGSAVLITNAEGLIEYTNPRFSEVTGYSPLELIGKKPSLLRSDQTSDHIYKGLWHNILSGKQWRNTLLNRRKDGSEYWSFQSISPIYDQNDTLVNIVSVSDDISHIKEHERQMEQLAYFDALTGLGNRRRFRDDLDNLIHKPAEQVSALLLLDLDHFKQINDTLGHDTGDELLMAIANRLRFCTNEASSVYRLGGDEFTVLVHTADSTEDLITLTTEILSLLGQPLHIGPHEIQATVSIGITLIHTDGDDASGLLKNADLAMYEAKRSGRNTFAFFHPKMDLEAKRALSLELDLRHAIDHEALHLLYQPIMDLRTGRVVAVEALCRWCHLLDGEIEPSEFIEKAEETGLILPLGRWVIKEALAMLMRLLNSQLPTINLSINLSTRQLEDPLLIPTFKALIEEHPSIKPNLTLEITEGVLLQNPQQSTDTLHALKQLGISLAIDDFGTGFSSLNYLKKMPVDILKIDKSFIADLPHDEDSAAITETIIAMAERLQLTPLAEGIETLEQKQFLISKQCFMGQGFLYSKAITEAQLFEMLAKQQDH</sequence>
<dbReference type="Gene3D" id="3.30.450.20">
    <property type="entry name" value="PAS domain"/>
    <property type="match status" value="2"/>
</dbReference>
<feature type="domain" description="PAS" evidence="1">
    <location>
        <begin position="137"/>
        <end position="182"/>
    </location>
</feature>
<dbReference type="Gene3D" id="3.30.70.270">
    <property type="match status" value="1"/>
</dbReference>
<reference evidence="5 6" key="1">
    <citation type="journal article" date="2019" name="Biochem. Eng. J.">
        <title>Metabolic engineering of the marine bacteria Neptunomonas concharum for the production of acetoin and meso-2,3-butanediol from acetate.</title>
        <authorList>
            <person name="Li W."/>
            <person name="Pu N."/>
            <person name="Liu C.-X."/>
            <person name="Yuan Q.-P."/>
            <person name="Li Z.-J."/>
        </authorList>
    </citation>
    <scope>NUCLEOTIDE SEQUENCE [LARGE SCALE GENOMIC DNA]</scope>
    <source>
        <strain evidence="5 6">JCM17730</strain>
    </source>
</reference>
<dbReference type="AlphaFoldDB" id="A0A5P1R708"/>
<keyword evidence="6" id="KW-1185">Reference proteome</keyword>
<evidence type="ECO:0000259" key="4">
    <source>
        <dbReference type="PROSITE" id="PS50887"/>
    </source>
</evidence>
<dbReference type="RefSeq" id="WP_138986121.1">
    <property type="nucleotide sequence ID" value="NZ_CP043869.1"/>
</dbReference>
<dbReference type="InterPro" id="IPR000700">
    <property type="entry name" value="PAS-assoc_C"/>
</dbReference>
<dbReference type="PROSITE" id="PS50113">
    <property type="entry name" value="PAC"/>
    <property type="match status" value="1"/>
</dbReference>
<dbReference type="CDD" id="cd01948">
    <property type="entry name" value="EAL"/>
    <property type="match status" value="1"/>
</dbReference>
<dbReference type="InterPro" id="IPR000014">
    <property type="entry name" value="PAS"/>
</dbReference>
<dbReference type="Pfam" id="PF13426">
    <property type="entry name" value="PAS_9"/>
    <property type="match status" value="2"/>
</dbReference>
<protein>
    <submittedName>
        <fullName evidence="5">EAL domain-containing protein</fullName>
    </submittedName>
</protein>
<dbReference type="InterPro" id="IPR001610">
    <property type="entry name" value="PAC"/>
</dbReference>
<dbReference type="Gene3D" id="3.20.20.450">
    <property type="entry name" value="EAL domain"/>
    <property type="match status" value="1"/>
</dbReference>
<feature type="domain" description="PAC" evidence="2">
    <location>
        <begin position="208"/>
        <end position="262"/>
    </location>
</feature>
<dbReference type="Proteomes" id="UP000324760">
    <property type="component" value="Chromosome"/>
</dbReference>
<dbReference type="SUPFAM" id="SSF141868">
    <property type="entry name" value="EAL domain-like"/>
    <property type="match status" value="1"/>
</dbReference>
<dbReference type="NCBIfam" id="TIGR00254">
    <property type="entry name" value="GGDEF"/>
    <property type="match status" value="1"/>
</dbReference>
<feature type="domain" description="GGDEF" evidence="4">
    <location>
        <begin position="292"/>
        <end position="425"/>
    </location>
</feature>
<accession>A0A5P1R708</accession>
<dbReference type="InterPro" id="IPR035919">
    <property type="entry name" value="EAL_sf"/>
</dbReference>
<dbReference type="PROSITE" id="PS50887">
    <property type="entry name" value="GGDEF"/>
    <property type="match status" value="1"/>
</dbReference>
<dbReference type="SMART" id="SM00267">
    <property type="entry name" value="GGDEF"/>
    <property type="match status" value="1"/>
</dbReference>
<dbReference type="EMBL" id="CP043869">
    <property type="protein sequence ID" value="QEQ95417.1"/>
    <property type="molecule type" value="Genomic_DNA"/>
</dbReference>
<gene>
    <name evidence="5" type="ORF">F0U83_01140</name>
</gene>
<evidence type="ECO:0000259" key="1">
    <source>
        <dbReference type="PROSITE" id="PS50112"/>
    </source>
</evidence>
<dbReference type="CDD" id="cd00130">
    <property type="entry name" value="PAS"/>
    <property type="match status" value="2"/>
</dbReference>
<dbReference type="InterPro" id="IPR001633">
    <property type="entry name" value="EAL_dom"/>
</dbReference>
<dbReference type="NCBIfam" id="TIGR00229">
    <property type="entry name" value="sensory_box"/>
    <property type="match status" value="2"/>
</dbReference>
<dbReference type="CDD" id="cd01949">
    <property type="entry name" value="GGDEF"/>
    <property type="match status" value="1"/>
</dbReference>